<protein>
    <recommendedName>
        <fullName evidence="4">Histidine kinase</fullName>
    </recommendedName>
</protein>
<name>A0ABR7Y1N0_9SPHI</name>
<keyword evidence="1" id="KW-0472">Membrane</keyword>
<evidence type="ECO:0000256" key="1">
    <source>
        <dbReference type="SAM" id="Phobius"/>
    </source>
</evidence>
<reference evidence="2 3" key="1">
    <citation type="submission" date="2020-08" db="EMBL/GenBank/DDBJ databases">
        <title>Sphingobacterium sp. DN00404 isolated from aquaculture water.</title>
        <authorList>
            <person name="Zhang M."/>
        </authorList>
    </citation>
    <scope>NUCLEOTIDE SEQUENCE [LARGE SCALE GENOMIC DNA]</scope>
    <source>
        <strain evidence="2 3">KCTC 32294</strain>
    </source>
</reference>
<proteinExistence type="predicted"/>
<evidence type="ECO:0000313" key="3">
    <source>
        <dbReference type="Proteomes" id="UP000606494"/>
    </source>
</evidence>
<feature type="transmembrane region" description="Helical" evidence="1">
    <location>
        <begin position="75"/>
        <end position="95"/>
    </location>
</feature>
<organism evidence="2 3">
    <name type="scientific">Sphingobacterium arenae</name>
    <dbReference type="NCBI Taxonomy" id="1280598"/>
    <lineage>
        <taxon>Bacteria</taxon>
        <taxon>Pseudomonadati</taxon>
        <taxon>Bacteroidota</taxon>
        <taxon>Sphingobacteriia</taxon>
        <taxon>Sphingobacteriales</taxon>
        <taxon>Sphingobacteriaceae</taxon>
        <taxon>Sphingobacterium</taxon>
    </lineage>
</organism>
<evidence type="ECO:0000313" key="2">
    <source>
        <dbReference type="EMBL" id="MBD1425208.1"/>
    </source>
</evidence>
<keyword evidence="3" id="KW-1185">Reference proteome</keyword>
<feature type="transmembrane region" description="Helical" evidence="1">
    <location>
        <begin position="12"/>
        <end position="30"/>
    </location>
</feature>
<gene>
    <name evidence="2" type="ORF">H8B17_06390</name>
</gene>
<sequence length="368" mass="43077">MNPIFITIYRSNVWAFPIFAIVLFVANWLMGAEPIPMKQLLLVSALFLLYYSWVYYIISNFWVKNLKKRMAATAATLLLVFTIEPTLIFLIYHYFPSLGVHMDRYMDDPGYEPDTTELRQRYGSAIIFLCVLVVIRLSHRGSREKSAEVKRSNQRTNGLEKEISNLNSLLKARNLNPHFMGNFAALALGRERKKHNEENIKMLTMLIALMNYQLRMDGNQQTTRWQDEWEQIESLLEMAYYRDPKFVYEWSDNDCLADLEMIIPHGLLLMPLENALKYGENTAEWPLRMGFSRKDDRIHIRYTNYFDPLKRDKIESTGQGFPLMEARLAGGSWPIAMRRQEEGDCFCVDIEIIDSISKTYDDEKKAKV</sequence>
<keyword evidence="1" id="KW-1133">Transmembrane helix</keyword>
<keyword evidence="1" id="KW-0812">Transmembrane</keyword>
<dbReference type="Proteomes" id="UP000606494">
    <property type="component" value="Unassembled WGS sequence"/>
</dbReference>
<feature type="transmembrane region" description="Helical" evidence="1">
    <location>
        <begin position="122"/>
        <end position="138"/>
    </location>
</feature>
<comment type="caution">
    <text evidence="2">The sequence shown here is derived from an EMBL/GenBank/DDBJ whole genome shotgun (WGS) entry which is preliminary data.</text>
</comment>
<feature type="transmembrane region" description="Helical" evidence="1">
    <location>
        <begin position="42"/>
        <end position="63"/>
    </location>
</feature>
<accession>A0ABR7Y1N0</accession>
<dbReference type="RefSeq" id="WP_190308385.1">
    <property type="nucleotide sequence ID" value="NZ_JACNYK010000002.1"/>
</dbReference>
<dbReference type="EMBL" id="JACNYK010000002">
    <property type="protein sequence ID" value="MBD1425208.1"/>
    <property type="molecule type" value="Genomic_DNA"/>
</dbReference>
<evidence type="ECO:0008006" key="4">
    <source>
        <dbReference type="Google" id="ProtNLM"/>
    </source>
</evidence>